<reference evidence="1 2" key="1">
    <citation type="submission" date="2016-08" db="EMBL/GenBank/DDBJ databases">
        <title>Genomes of anaerobic fungi encode conserved fungal cellulosomes for biomass hydrolysis.</title>
        <authorList>
            <consortium name="DOE Joint Genome Institute"/>
            <person name="Haitjema C.H."/>
            <person name="Gilmore S.P."/>
            <person name="Henske J.K."/>
            <person name="Solomon K.V."/>
            <person name="De Groot R."/>
            <person name="Kuo A."/>
            <person name="Mondo S.J."/>
            <person name="Salamov A.A."/>
            <person name="Labutti K."/>
            <person name="Zhao Z."/>
            <person name="Chiniquy J."/>
            <person name="Barry K."/>
            <person name="Brewer H.M."/>
            <person name="Purvine S.O."/>
            <person name="Wright A.T."/>
            <person name="Boxma B."/>
            <person name="Van Alen T."/>
            <person name="Hackstein J.H."/>
            <person name="Baker S.E."/>
            <person name="Grigoriev I.V."/>
            <person name="O'Malley M.A."/>
        </authorList>
    </citation>
    <scope>NUCLEOTIDE SEQUENCE [LARGE SCALE GENOMIC DNA]</scope>
    <source>
        <strain evidence="2">finn</strain>
    </source>
</reference>
<dbReference type="OrthoDB" id="2150851at2759"/>
<dbReference type="Proteomes" id="UP000193719">
    <property type="component" value="Unassembled WGS sequence"/>
</dbReference>
<keyword evidence="2" id="KW-1185">Reference proteome</keyword>
<evidence type="ECO:0000313" key="2">
    <source>
        <dbReference type="Proteomes" id="UP000193719"/>
    </source>
</evidence>
<gene>
    <name evidence="1" type="ORF">BCR36DRAFT_402713</name>
</gene>
<comment type="caution">
    <text evidence="1">The sequence shown here is derived from an EMBL/GenBank/DDBJ whole genome shotgun (WGS) entry which is preliminary data.</text>
</comment>
<reference evidence="1 2" key="2">
    <citation type="submission" date="2016-08" db="EMBL/GenBank/DDBJ databases">
        <title>Pervasive Adenine N6-methylation of Active Genes in Fungi.</title>
        <authorList>
            <consortium name="DOE Joint Genome Institute"/>
            <person name="Mondo S.J."/>
            <person name="Dannebaum R.O."/>
            <person name="Kuo R.C."/>
            <person name="Labutti K."/>
            <person name="Haridas S."/>
            <person name="Kuo A."/>
            <person name="Salamov A."/>
            <person name="Ahrendt S.R."/>
            <person name="Lipzen A."/>
            <person name="Sullivan W."/>
            <person name="Andreopoulos W.B."/>
            <person name="Clum A."/>
            <person name="Lindquist E."/>
            <person name="Daum C."/>
            <person name="Ramamoorthy G.K."/>
            <person name="Gryganskyi A."/>
            <person name="Culley D."/>
            <person name="Magnuson J.K."/>
            <person name="James T.Y."/>
            <person name="O'Malley M.A."/>
            <person name="Stajich J.E."/>
            <person name="Spatafora J.W."/>
            <person name="Visel A."/>
            <person name="Grigoriev I.V."/>
        </authorList>
    </citation>
    <scope>NUCLEOTIDE SEQUENCE [LARGE SCALE GENOMIC DNA]</scope>
    <source>
        <strain evidence="2">finn</strain>
    </source>
</reference>
<evidence type="ECO:0000313" key="1">
    <source>
        <dbReference type="EMBL" id="ORX55908.1"/>
    </source>
</evidence>
<proteinExistence type="predicted"/>
<organism evidence="1 2">
    <name type="scientific">Piromyces finnis</name>
    <dbReference type="NCBI Taxonomy" id="1754191"/>
    <lineage>
        <taxon>Eukaryota</taxon>
        <taxon>Fungi</taxon>
        <taxon>Fungi incertae sedis</taxon>
        <taxon>Chytridiomycota</taxon>
        <taxon>Chytridiomycota incertae sedis</taxon>
        <taxon>Neocallimastigomycetes</taxon>
        <taxon>Neocallimastigales</taxon>
        <taxon>Neocallimastigaceae</taxon>
        <taxon>Piromyces</taxon>
    </lineage>
</organism>
<dbReference type="AlphaFoldDB" id="A0A1Y1VGQ8"/>
<name>A0A1Y1VGQ8_9FUNG</name>
<protein>
    <submittedName>
        <fullName evidence="1">Uncharacterized protein</fullName>
    </submittedName>
</protein>
<accession>A0A1Y1VGQ8</accession>
<sequence length="416" mass="48667">MNSIMGTAQGKLIEAQKIREEREKELMIQREKMSENVRKLVRERTDLMNINHNKYNKDIISISLNNINNNNIRNHNYHNFNHNPNSVDTLINTPIHNSSTINISNDESINSINHLYKKNLNDNKKFLHSMSYNSNEKSNSSVNDILNIWTFPTKKNDDNDNSSFNTDNNIINGGSLINSYNEINKNSSEATLFDDNKLSNTQKKKKTFYPINNKNVKLQSLKKEMSGNNNNTKIKNIMVNDDDILKKENNSESSLPYKKRLYIKPYICEKQYRRGLDRYNNSNSSSLNKMRNRNRNSEIDTSLFNGNPCIPESLKLRLEHERSKNSADKIFFNNPNDIFKKNSALIDAIEAEKKLNLNIEKNMNKSNDLLFNVEDDDNTIVEHDIIPDVKQHINQNEKYRRTFDKEKFKKANNKYF</sequence>
<dbReference type="EMBL" id="MCFH01000008">
    <property type="protein sequence ID" value="ORX55908.1"/>
    <property type="molecule type" value="Genomic_DNA"/>
</dbReference>